<reference evidence="2 3" key="1">
    <citation type="journal article" date="2019" name="Int. J. Syst. Evol. Microbiol.">
        <title>The Global Catalogue of Microorganisms (GCM) 10K type strain sequencing project: providing services to taxonomists for standard genome sequencing and annotation.</title>
        <authorList>
            <consortium name="The Broad Institute Genomics Platform"/>
            <consortium name="The Broad Institute Genome Sequencing Center for Infectious Disease"/>
            <person name="Wu L."/>
            <person name="Ma J."/>
        </authorList>
    </citation>
    <scope>NUCLEOTIDE SEQUENCE [LARGE SCALE GENOMIC DNA]</scope>
    <source>
        <strain evidence="2 3">CGMCC 1.3240</strain>
    </source>
</reference>
<dbReference type="EMBL" id="JBHSXQ010000002">
    <property type="protein sequence ID" value="MFC6904812.1"/>
    <property type="molecule type" value="Genomic_DNA"/>
</dbReference>
<dbReference type="SMART" id="SM00450">
    <property type="entry name" value="RHOD"/>
    <property type="match status" value="1"/>
</dbReference>
<dbReference type="Pfam" id="PF00581">
    <property type="entry name" value="Rhodanese"/>
    <property type="match status" value="1"/>
</dbReference>
<dbReference type="Proteomes" id="UP001596312">
    <property type="component" value="Unassembled WGS sequence"/>
</dbReference>
<evidence type="ECO:0000313" key="2">
    <source>
        <dbReference type="EMBL" id="MFC6904812.1"/>
    </source>
</evidence>
<dbReference type="PANTHER" id="PTHR43031:SF1">
    <property type="entry name" value="PYRIDINE NUCLEOTIDE-DISULPHIDE OXIDOREDUCTASE"/>
    <property type="match status" value="1"/>
</dbReference>
<dbReference type="PANTHER" id="PTHR43031">
    <property type="entry name" value="FAD-DEPENDENT OXIDOREDUCTASE"/>
    <property type="match status" value="1"/>
</dbReference>
<dbReference type="AlphaFoldDB" id="A0ABD5V034"/>
<protein>
    <submittedName>
        <fullName evidence="2">Rhodanese-like domain-containing protein</fullName>
    </submittedName>
</protein>
<keyword evidence="3" id="KW-1185">Reference proteome</keyword>
<feature type="domain" description="Rhodanese" evidence="1">
    <location>
        <begin position="22"/>
        <end position="112"/>
    </location>
</feature>
<organism evidence="2 3">
    <name type="scientific">Halalkalicoccus tibetensis</name>
    <dbReference type="NCBI Taxonomy" id="175632"/>
    <lineage>
        <taxon>Archaea</taxon>
        <taxon>Methanobacteriati</taxon>
        <taxon>Methanobacteriota</taxon>
        <taxon>Stenosarchaea group</taxon>
        <taxon>Halobacteria</taxon>
        <taxon>Halobacteriales</taxon>
        <taxon>Halococcaceae</taxon>
        <taxon>Halalkalicoccus</taxon>
    </lineage>
</organism>
<accession>A0ABD5V034</accession>
<evidence type="ECO:0000259" key="1">
    <source>
        <dbReference type="PROSITE" id="PS50206"/>
    </source>
</evidence>
<comment type="caution">
    <text evidence="2">The sequence shown here is derived from an EMBL/GenBank/DDBJ whole genome shotgun (WGS) entry which is preliminary data.</text>
</comment>
<proteinExistence type="predicted"/>
<sequence>MSDGEISDDEITPEELNALLEEGEDVRIVDIRSAGEFDRGSIPGSENVPFQTLPREVEELAGEERVVTVCPKGQASLQAMRIIESYEGTDGEVRSLAGGLDAWSRDYELEKSEESETGADADAPF</sequence>
<evidence type="ECO:0000313" key="3">
    <source>
        <dbReference type="Proteomes" id="UP001596312"/>
    </source>
</evidence>
<dbReference type="InterPro" id="IPR001763">
    <property type="entry name" value="Rhodanese-like_dom"/>
</dbReference>
<dbReference type="RefSeq" id="WP_340603327.1">
    <property type="nucleotide sequence ID" value="NZ_JBBMXV010000002.1"/>
</dbReference>
<dbReference type="PROSITE" id="PS50206">
    <property type="entry name" value="RHODANESE_3"/>
    <property type="match status" value="1"/>
</dbReference>
<name>A0ABD5V034_9EURY</name>
<gene>
    <name evidence="2" type="ORF">ACFQGH_06320</name>
</gene>
<dbReference type="InterPro" id="IPR036873">
    <property type="entry name" value="Rhodanese-like_dom_sf"/>
</dbReference>
<dbReference type="InterPro" id="IPR050229">
    <property type="entry name" value="GlpE_sulfurtransferase"/>
</dbReference>
<dbReference type="Gene3D" id="3.40.250.10">
    <property type="entry name" value="Rhodanese-like domain"/>
    <property type="match status" value="1"/>
</dbReference>
<dbReference type="SUPFAM" id="SSF52821">
    <property type="entry name" value="Rhodanese/Cell cycle control phosphatase"/>
    <property type="match status" value="1"/>
</dbReference>
<dbReference type="CDD" id="cd00158">
    <property type="entry name" value="RHOD"/>
    <property type="match status" value="1"/>
</dbReference>